<proteinExistence type="predicted"/>
<reference evidence="2 3" key="1">
    <citation type="submission" date="2018-08" db="EMBL/GenBank/DDBJ databases">
        <authorList>
            <person name="Lee Y."/>
            <person name="Kakembo D."/>
        </authorList>
    </citation>
    <scope>NUCLEOTIDE SEQUENCE [LARGE SCALE GENOMIC DNA]</scope>
    <source>
        <strain evidence="2 3">JBCS1880</strain>
    </source>
</reference>
<feature type="transmembrane region" description="Helical" evidence="1">
    <location>
        <begin position="122"/>
        <end position="146"/>
    </location>
</feature>
<sequence>MKFIAELKNTQAMDTLLPAIPADKIPRAALSTADITSLKSAIDLYLPTIQGEITEMLATIRHVKALVDHFGEQIDKVLHPKGSGLLACLKKESVDKKIATIGEQLIALDTEIEKKVAQYDKLVGTAFFGIAFGPIGLIVTGGIYGAQAEVVRKDKNALIEERDMLATQQRELLAEIENFVALKRMVTDINFRLVEVRAATKNLEDVWVLLESYMSASIKKATAVSSNVELKKFIVQFERVLSPWTNILNISKQLSAIFNEVLGDAL</sequence>
<evidence type="ECO:0000313" key="2">
    <source>
        <dbReference type="EMBL" id="AXO87385.1"/>
    </source>
</evidence>
<keyword evidence="3" id="KW-1185">Reference proteome</keyword>
<dbReference type="Proteomes" id="UP000258127">
    <property type="component" value="Chromosome"/>
</dbReference>
<keyword evidence="1" id="KW-0472">Membrane</keyword>
<evidence type="ECO:0008006" key="4">
    <source>
        <dbReference type="Google" id="ProtNLM"/>
    </source>
</evidence>
<keyword evidence="1" id="KW-1133">Transmembrane helix</keyword>
<evidence type="ECO:0000256" key="1">
    <source>
        <dbReference type="SAM" id="Phobius"/>
    </source>
</evidence>
<organism evidence="2 3">
    <name type="scientific">Pseudomonas parafulva</name>
    <dbReference type="NCBI Taxonomy" id="157782"/>
    <lineage>
        <taxon>Bacteria</taxon>
        <taxon>Pseudomonadati</taxon>
        <taxon>Pseudomonadota</taxon>
        <taxon>Gammaproteobacteria</taxon>
        <taxon>Pseudomonadales</taxon>
        <taxon>Pseudomonadaceae</taxon>
        <taxon>Pseudomonas</taxon>
    </lineage>
</organism>
<protein>
    <recommendedName>
        <fullName evidence="4">Binary cytotoxin component</fullName>
    </recommendedName>
</protein>
<dbReference type="EMBL" id="CP031641">
    <property type="protein sequence ID" value="AXO87385.1"/>
    <property type="molecule type" value="Genomic_DNA"/>
</dbReference>
<dbReference type="AlphaFoldDB" id="A0AAI8K8R4"/>
<evidence type="ECO:0000313" key="3">
    <source>
        <dbReference type="Proteomes" id="UP000258127"/>
    </source>
</evidence>
<name>A0AAI8K8R4_9PSED</name>
<dbReference type="NCBIfam" id="NF033928">
    <property type="entry name" value="alph_xenorhab_A"/>
    <property type="match status" value="1"/>
</dbReference>
<dbReference type="SUPFAM" id="SSF58100">
    <property type="entry name" value="Bacterial hemolysins"/>
    <property type="match status" value="1"/>
</dbReference>
<dbReference type="Gene3D" id="1.20.1170.10">
    <property type="match status" value="1"/>
</dbReference>
<gene>
    <name evidence="2" type="ORF">DZC75_04890</name>
</gene>
<accession>A0AAI8K8R4</accession>
<keyword evidence="1" id="KW-0812">Transmembrane</keyword>